<evidence type="ECO:0000313" key="7">
    <source>
        <dbReference type="Proteomes" id="UP001163046"/>
    </source>
</evidence>
<evidence type="ECO:0000256" key="3">
    <source>
        <dbReference type="ARBA" id="ARBA00022825"/>
    </source>
</evidence>
<dbReference type="EMBL" id="MU827783">
    <property type="protein sequence ID" value="KAJ7336055.1"/>
    <property type="molecule type" value="Genomic_DNA"/>
</dbReference>
<dbReference type="GO" id="GO:0000139">
    <property type="term" value="C:Golgi membrane"/>
    <property type="evidence" value="ECO:0007669"/>
    <property type="project" value="TreeGrafter"/>
</dbReference>
<dbReference type="GO" id="GO:0004252">
    <property type="term" value="F:serine-type endopeptidase activity"/>
    <property type="evidence" value="ECO:0007669"/>
    <property type="project" value="InterPro"/>
</dbReference>
<keyword evidence="2" id="KW-0378">Hydrolase</keyword>
<sequence length="200" mass="21436">MVTCVPHVYILFLGASIHGEKCAGIIAAVLNNSECGVGLAFRARLGGIRLFFRKKASDADEARALSHASDHIDIYSNSWGPDDKGFEVAGPGHLTQRALQNGAEKGRRGLGSIYVFAAGNGGIIVEDSCAFNGYVNSIYTIAITGINSDGSIPDYGERCTGIMAVTYSRNIFDRSTPMVGQQRNLSHIISCHESYSQSEN</sequence>
<keyword evidence="3" id="KW-0720">Serine protease</keyword>
<comment type="caution">
    <text evidence="4">Lacks conserved residue(s) required for the propagation of feature annotation.</text>
</comment>
<dbReference type="Proteomes" id="UP001163046">
    <property type="component" value="Unassembled WGS sequence"/>
</dbReference>
<proteinExistence type="inferred from homology"/>
<dbReference type="SUPFAM" id="SSF52743">
    <property type="entry name" value="Subtilisin-like"/>
    <property type="match status" value="1"/>
</dbReference>
<accession>A0A9W9YDL5</accession>
<gene>
    <name evidence="6" type="ORF">OS493_013430</name>
</gene>
<feature type="domain" description="Peptidase S8/S53" evidence="5">
    <location>
        <begin position="16"/>
        <end position="160"/>
    </location>
</feature>
<evidence type="ECO:0000256" key="2">
    <source>
        <dbReference type="ARBA" id="ARBA00022801"/>
    </source>
</evidence>
<dbReference type="OrthoDB" id="5983242at2759"/>
<keyword evidence="1" id="KW-0645">Protease</keyword>
<dbReference type="PANTHER" id="PTHR42884:SF31">
    <property type="entry name" value="PROPROTEIN CONVERTASE SUBTILISIN_KEXIN TYPE 5"/>
    <property type="match status" value="1"/>
</dbReference>
<name>A0A9W9YDL5_9CNID</name>
<protein>
    <recommendedName>
        <fullName evidence="5">Peptidase S8/S53 domain-containing protein</fullName>
    </recommendedName>
</protein>
<evidence type="ECO:0000313" key="6">
    <source>
        <dbReference type="EMBL" id="KAJ7336055.1"/>
    </source>
</evidence>
<evidence type="ECO:0000256" key="4">
    <source>
        <dbReference type="PROSITE-ProRule" id="PRU01240"/>
    </source>
</evidence>
<evidence type="ECO:0000256" key="1">
    <source>
        <dbReference type="ARBA" id="ARBA00022670"/>
    </source>
</evidence>
<comment type="caution">
    <text evidence="6">The sequence shown here is derived from an EMBL/GenBank/DDBJ whole genome shotgun (WGS) entry which is preliminary data.</text>
</comment>
<reference evidence="6" key="1">
    <citation type="submission" date="2023-01" db="EMBL/GenBank/DDBJ databases">
        <title>Genome assembly of the deep-sea coral Lophelia pertusa.</title>
        <authorList>
            <person name="Herrera S."/>
            <person name="Cordes E."/>
        </authorList>
    </citation>
    <scope>NUCLEOTIDE SEQUENCE</scope>
    <source>
        <strain evidence="6">USNM1676648</strain>
        <tissue evidence="6">Polyp</tissue>
    </source>
</reference>
<dbReference type="Gene3D" id="3.40.50.200">
    <property type="entry name" value="Peptidase S8/S53 domain"/>
    <property type="match status" value="1"/>
</dbReference>
<keyword evidence="7" id="KW-1185">Reference proteome</keyword>
<dbReference type="GO" id="GO:0016486">
    <property type="term" value="P:peptide hormone processing"/>
    <property type="evidence" value="ECO:0007669"/>
    <property type="project" value="TreeGrafter"/>
</dbReference>
<organism evidence="6 7">
    <name type="scientific">Desmophyllum pertusum</name>
    <dbReference type="NCBI Taxonomy" id="174260"/>
    <lineage>
        <taxon>Eukaryota</taxon>
        <taxon>Metazoa</taxon>
        <taxon>Cnidaria</taxon>
        <taxon>Anthozoa</taxon>
        <taxon>Hexacorallia</taxon>
        <taxon>Scleractinia</taxon>
        <taxon>Caryophylliina</taxon>
        <taxon>Caryophylliidae</taxon>
        <taxon>Desmophyllum</taxon>
    </lineage>
</organism>
<comment type="similarity">
    <text evidence="4">Belongs to the peptidase S8 family.</text>
</comment>
<dbReference type="PANTHER" id="PTHR42884">
    <property type="entry name" value="PROPROTEIN CONVERTASE SUBTILISIN/KEXIN-RELATED"/>
    <property type="match status" value="1"/>
</dbReference>
<evidence type="ECO:0000259" key="5">
    <source>
        <dbReference type="Pfam" id="PF00082"/>
    </source>
</evidence>
<dbReference type="PROSITE" id="PS51892">
    <property type="entry name" value="SUBTILASE"/>
    <property type="match status" value="1"/>
</dbReference>
<dbReference type="Pfam" id="PF00082">
    <property type="entry name" value="Peptidase_S8"/>
    <property type="match status" value="1"/>
</dbReference>
<dbReference type="InterPro" id="IPR036852">
    <property type="entry name" value="Peptidase_S8/S53_dom_sf"/>
</dbReference>
<dbReference type="AlphaFoldDB" id="A0A9W9YDL5"/>
<dbReference type="GO" id="GO:0005802">
    <property type="term" value="C:trans-Golgi network"/>
    <property type="evidence" value="ECO:0007669"/>
    <property type="project" value="TreeGrafter"/>
</dbReference>
<dbReference type="InterPro" id="IPR000209">
    <property type="entry name" value="Peptidase_S8/S53_dom"/>
</dbReference>